<dbReference type="InterPro" id="IPR035914">
    <property type="entry name" value="Sperma_CUB_dom_sf"/>
</dbReference>
<dbReference type="Gene3D" id="2.60.120.290">
    <property type="entry name" value="Spermadhesin, CUB domain"/>
    <property type="match status" value="1"/>
</dbReference>
<keyword evidence="1" id="KW-1015">Disulfide bond</keyword>
<dbReference type="Pfam" id="PF00431">
    <property type="entry name" value="CUB"/>
    <property type="match status" value="1"/>
</dbReference>
<evidence type="ECO:0000313" key="4">
    <source>
        <dbReference type="EMBL" id="MFH4980847.1"/>
    </source>
</evidence>
<dbReference type="EMBL" id="JBGFUD010006190">
    <property type="protein sequence ID" value="MFH4980847.1"/>
    <property type="molecule type" value="Genomic_DNA"/>
</dbReference>
<reference evidence="4 5" key="1">
    <citation type="submission" date="2024-08" db="EMBL/GenBank/DDBJ databases">
        <title>Gnathostoma spinigerum genome.</title>
        <authorList>
            <person name="Gonzalez-Bertolin B."/>
            <person name="Monzon S."/>
            <person name="Zaballos A."/>
            <person name="Jimenez P."/>
            <person name="Dekumyoy P."/>
            <person name="Varona S."/>
            <person name="Cuesta I."/>
            <person name="Sumanam S."/>
            <person name="Adisakwattana P."/>
            <person name="Gasser R.B."/>
            <person name="Hernandez-Gonzalez A."/>
            <person name="Young N.D."/>
            <person name="Perteguer M.J."/>
        </authorList>
    </citation>
    <scope>NUCLEOTIDE SEQUENCE [LARGE SCALE GENOMIC DNA]</scope>
    <source>
        <strain evidence="4">AL3</strain>
        <tissue evidence="4">Liver</tissue>
    </source>
</reference>
<evidence type="ECO:0000256" key="1">
    <source>
        <dbReference type="ARBA" id="ARBA00023157"/>
    </source>
</evidence>
<evidence type="ECO:0000313" key="5">
    <source>
        <dbReference type="Proteomes" id="UP001608902"/>
    </source>
</evidence>
<name>A0ABD6ENR8_9BILA</name>
<sequence>MKRFFPLFQEYFSFFPNLSMIRLSRFYLLYSFLIFGGTVPSYEPQINYFDGISSTDTCVSKLERRVAGLSGLLISHQLYGSLPYNASKNCFLLITAPLGYRIRLRALDFNVLGDSVNCDKDTLHVFDVSY</sequence>
<accession>A0ABD6ENR8</accession>
<comment type="caution">
    <text evidence="4">The sequence shown here is derived from an EMBL/GenBank/DDBJ whole genome shotgun (WGS) entry which is preliminary data.</text>
</comment>
<proteinExistence type="predicted"/>
<dbReference type="PROSITE" id="PS01180">
    <property type="entry name" value="CUB"/>
    <property type="match status" value="1"/>
</dbReference>
<keyword evidence="5" id="KW-1185">Reference proteome</keyword>
<dbReference type="AlphaFoldDB" id="A0ABD6ENR8"/>
<organism evidence="4 5">
    <name type="scientific">Gnathostoma spinigerum</name>
    <dbReference type="NCBI Taxonomy" id="75299"/>
    <lineage>
        <taxon>Eukaryota</taxon>
        <taxon>Metazoa</taxon>
        <taxon>Ecdysozoa</taxon>
        <taxon>Nematoda</taxon>
        <taxon>Chromadorea</taxon>
        <taxon>Rhabditida</taxon>
        <taxon>Spirurina</taxon>
        <taxon>Gnathostomatomorpha</taxon>
        <taxon>Gnathostomatoidea</taxon>
        <taxon>Gnathostomatidae</taxon>
        <taxon>Gnathostoma</taxon>
    </lineage>
</organism>
<feature type="domain" description="CUB" evidence="3">
    <location>
        <begin position="58"/>
        <end position="130"/>
    </location>
</feature>
<gene>
    <name evidence="4" type="ORF">AB6A40_007556</name>
</gene>
<evidence type="ECO:0000256" key="2">
    <source>
        <dbReference type="PROSITE-ProRule" id="PRU00059"/>
    </source>
</evidence>
<comment type="caution">
    <text evidence="2">Lacks conserved residue(s) required for the propagation of feature annotation.</text>
</comment>
<evidence type="ECO:0000259" key="3">
    <source>
        <dbReference type="PROSITE" id="PS01180"/>
    </source>
</evidence>
<dbReference type="InterPro" id="IPR000859">
    <property type="entry name" value="CUB_dom"/>
</dbReference>
<protein>
    <recommendedName>
        <fullName evidence="3">CUB domain-containing protein</fullName>
    </recommendedName>
</protein>
<dbReference type="SUPFAM" id="SSF49854">
    <property type="entry name" value="Spermadhesin, CUB domain"/>
    <property type="match status" value="1"/>
</dbReference>
<dbReference type="Proteomes" id="UP001608902">
    <property type="component" value="Unassembled WGS sequence"/>
</dbReference>